<proteinExistence type="predicted"/>
<evidence type="ECO:0000313" key="7">
    <source>
        <dbReference type="Proteomes" id="UP000653358"/>
    </source>
</evidence>
<sequence length="206" mass="23997">MEVFLMYFFGDTYFQSFLLKNVFQIILILVIIAELAVLVITTWNHHDGGEKKTIQDRGSMLFIILGFWLAIFMNPICINQFSLILPEYFFWLGIVLTLVGIFTRLYSVWTLRKFFTLSVQVSAKQKIVKEGPYKYVRHPAYTGSILTLFGIAIAFRSPFGIIATVIIIAVVYGYRIKIEEKALEKNFGLSYEDYEKQTWRLIPYIL</sequence>
<evidence type="ECO:0000256" key="3">
    <source>
        <dbReference type="ARBA" id="ARBA00022989"/>
    </source>
</evidence>
<feature type="transmembrane region" description="Helical" evidence="5">
    <location>
        <begin position="88"/>
        <end position="106"/>
    </location>
</feature>
<evidence type="ECO:0000256" key="2">
    <source>
        <dbReference type="ARBA" id="ARBA00022692"/>
    </source>
</evidence>
<evidence type="ECO:0000313" key="6">
    <source>
        <dbReference type="EMBL" id="MBC3798131.1"/>
    </source>
</evidence>
<dbReference type="InterPro" id="IPR052527">
    <property type="entry name" value="Metal_cation-efflux_comp"/>
</dbReference>
<reference evidence="6 7" key="1">
    <citation type="journal article" date="2020" name="mSystems">
        <title>Defining Genomic and Predicted Metabolic Features of the Acetobacterium Genus.</title>
        <authorList>
            <person name="Ross D.E."/>
            <person name="Marshall C.W."/>
            <person name="Gulliver D."/>
            <person name="May H.D."/>
            <person name="Norman R.S."/>
        </authorList>
    </citation>
    <scope>NUCLEOTIDE SEQUENCE [LARGE SCALE GENOMIC DNA]</scope>
    <source>
        <strain evidence="6 7">DSM 9173</strain>
    </source>
</reference>
<dbReference type="InterPro" id="IPR007318">
    <property type="entry name" value="Phopholipid_MeTrfase"/>
</dbReference>
<feature type="transmembrane region" description="Helical" evidence="5">
    <location>
        <begin position="61"/>
        <end position="82"/>
    </location>
</feature>
<dbReference type="Pfam" id="PF04191">
    <property type="entry name" value="PEMT"/>
    <property type="match status" value="1"/>
</dbReference>
<evidence type="ECO:0000256" key="4">
    <source>
        <dbReference type="ARBA" id="ARBA00023136"/>
    </source>
</evidence>
<dbReference type="PROSITE" id="PS50244">
    <property type="entry name" value="S5A_REDUCTASE"/>
    <property type="match status" value="1"/>
</dbReference>
<keyword evidence="7" id="KW-1185">Reference proteome</keyword>
<dbReference type="Proteomes" id="UP000653358">
    <property type="component" value="Unassembled WGS sequence"/>
</dbReference>
<accession>A0ABR6WP78</accession>
<keyword evidence="2 5" id="KW-0812">Transmembrane</keyword>
<dbReference type="Gene3D" id="1.20.120.1630">
    <property type="match status" value="1"/>
</dbReference>
<name>A0ABR6WP78_9FIRM</name>
<gene>
    <name evidence="6" type="ORF">GH807_13890</name>
</gene>
<keyword evidence="4 5" id="KW-0472">Membrane</keyword>
<dbReference type="PANTHER" id="PTHR43847:SF1">
    <property type="entry name" value="BLL3993 PROTEIN"/>
    <property type="match status" value="1"/>
</dbReference>
<evidence type="ECO:0000256" key="5">
    <source>
        <dbReference type="SAM" id="Phobius"/>
    </source>
</evidence>
<evidence type="ECO:0000256" key="1">
    <source>
        <dbReference type="ARBA" id="ARBA00004127"/>
    </source>
</evidence>
<comment type="caution">
    <text evidence="6">The sequence shown here is derived from an EMBL/GenBank/DDBJ whole genome shotgun (WGS) entry which is preliminary data.</text>
</comment>
<keyword evidence="3 5" id="KW-1133">Transmembrane helix</keyword>
<dbReference type="PANTHER" id="PTHR43847">
    <property type="entry name" value="BLL3993 PROTEIN"/>
    <property type="match status" value="1"/>
</dbReference>
<organism evidence="6 7">
    <name type="scientific">Acetobacterium tundrae</name>
    <dbReference type="NCBI Taxonomy" id="132932"/>
    <lineage>
        <taxon>Bacteria</taxon>
        <taxon>Bacillati</taxon>
        <taxon>Bacillota</taxon>
        <taxon>Clostridia</taxon>
        <taxon>Eubacteriales</taxon>
        <taxon>Eubacteriaceae</taxon>
        <taxon>Acetobacterium</taxon>
    </lineage>
</organism>
<protein>
    <submittedName>
        <fullName evidence="6">DUF1295 domain-containing protein</fullName>
    </submittedName>
</protein>
<dbReference type="EMBL" id="WJBB01000021">
    <property type="protein sequence ID" value="MBC3798131.1"/>
    <property type="molecule type" value="Genomic_DNA"/>
</dbReference>
<comment type="subcellular location">
    <subcellularLocation>
        <location evidence="1">Endomembrane system</location>
        <topology evidence="1">Multi-pass membrane protein</topology>
    </subcellularLocation>
</comment>
<feature type="transmembrane region" description="Helical" evidence="5">
    <location>
        <begin position="159"/>
        <end position="176"/>
    </location>
</feature>
<feature type="transmembrane region" description="Helical" evidence="5">
    <location>
        <begin position="22"/>
        <end position="40"/>
    </location>
</feature>